<sequence>MNKLQLIDLFGIIKRTYPSFDISQPSIEHYAKYLQDFPYETACANMEKYMLTERFPPTIADIRGRAGDLKDSERSKAVAAEHMAKLDAWGTGSHPPSGYWKQVMNNLRGGTGD</sequence>
<dbReference type="RefSeq" id="WP_120110023.1">
    <property type="nucleotide sequence ID" value="NZ_QXQB01000002.1"/>
</dbReference>
<gene>
    <name evidence="1" type="ORF">D3P09_11870</name>
</gene>
<dbReference type="AlphaFoldDB" id="A0A3A6PGK5"/>
<dbReference type="Proteomes" id="UP000267798">
    <property type="component" value="Unassembled WGS sequence"/>
</dbReference>
<proteinExistence type="predicted"/>
<reference evidence="1 2" key="1">
    <citation type="submission" date="2018-09" db="EMBL/GenBank/DDBJ databases">
        <title>Paenibacillus aracenensis nov. sp. isolated from a cave in southern Spain.</title>
        <authorList>
            <person name="Jurado V."/>
            <person name="Gutierrez-Patricio S."/>
            <person name="Gonzalez-Pimentel J.L."/>
            <person name="Miller A.Z."/>
            <person name="Laiz L."/>
            <person name="Saiz-Jimenez C."/>
        </authorList>
    </citation>
    <scope>NUCLEOTIDE SEQUENCE [LARGE SCALE GENOMIC DNA]</scope>
    <source>
        <strain evidence="1 2">JCM 19203</strain>
    </source>
</reference>
<dbReference type="OrthoDB" id="2625859at2"/>
<evidence type="ECO:0000313" key="2">
    <source>
        <dbReference type="Proteomes" id="UP000267798"/>
    </source>
</evidence>
<organism evidence="1 2">
    <name type="scientific">Paenibacillus pinisoli</name>
    <dbReference type="NCBI Taxonomy" id="1276110"/>
    <lineage>
        <taxon>Bacteria</taxon>
        <taxon>Bacillati</taxon>
        <taxon>Bacillota</taxon>
        <taxon>Bacilli</taxon>
        <taxon>Bacillales</taxon>
        <taxon>Paenibacillaceae</taxon>
        <taxon>Paenibacillus</taxon>
    </lineage>
</organism>
<name>A0A3A6PGK5_9BACL</name>
<accession>A0A3A6PGK5</accession>
<evidence type="ECO:0000313" key="1">
    <source>
        <dbReference type="EMBL" id="RJX40065.1"/>
    </source>
</evidence>
<keyword evidence="2" id="KW-1185">Reference proteome</keyword>
<comment type="caution">
    <text evidence="1">The sequence shown here is derived from an EMBL/GenBank/DDBJ whole genome shotgun (WGS) entry which is preliminary data.</text>
</comment>
<dbReference type="Gene3D" id="1.10.8.200">
    <property type="entry name" value="Replisome organizer (g39p helicase loader/inhibitor protein)"/>
    <property type="match status" value="1"/>
</dbReference>
<dbReference type="EMBL" id="QXQB01000002">
    <property type="protein sequence ID" value="RJX40065.1"/>
    <property type="molecule type" value="Genomic_DNA"/>
</dbReference>
<protein>
    <submittedName>
        <fullName evidence="1">Uncharacterized protein</fullName>
    </submittedName>
</protein>